<proteinExistence type="predicted"/>
<evidence type="ECO:0000313" key="1">
    <source>
        <dbReference type="EMBL" id="CAG8454032.1"/>
    </source>
</evidence>
<name>A0A9N8YXB2_9GLOM</name>
<reference evidence="1" key="1">
    <citation type="submission" date="2021-06" db="EMBL/GenBank/DDBJ databases">
        <authorList>
            <person name="Kallberg Y."/>
            <person name="Tangrot J."/>
            <person name="Rosling A."/>
        </authorList>
    </citation>
    <scope>NUCLEOTIDE SEQUENCE</scope>
    <source>
        <strain evidence="1">IA702</strain>
    </source>
</reference>
<dbReference type="Proteomes" id="UP000789572">
    <property type="component" value="Unassembled WGS sequence"/>
</dbReference>
<evidence type="ECO:0000313" key="2">
    <source>
        <dbReference type="Proteomes" id="UP000789572"/>
    </source>
</evidence>
<dbReference type="InterPro" id="IPR024645">
    <property type="entry name" value="Mitochondr_Som1"/>
</dbReference>
<organism evidence="1 2">
    <name type="scientific">Paraglomus occultum</name>
    <dbReference type="NCBI Taxonomy" id="144539"/>
    <lineage>
        <taxon>Eukaryota</taxon>
        <taxon>Fungi</taxon>
        <taxon>Fungi incertae sedis</taxon>
        <taxon>Mucoromycota</taxon>
        <taxon>Glomeromycotina</taxon>
        <taxon>Glomeromycetes</taxon>
        <taxon>Paraglomerales</taxon>
        <taxon>Paraglomeraceae</taxon>
        <taxon>Paraglomus</taxon>
    </lineage>
</organism>
<dbReference type="EMBL" id="CAJVPJ010000009">
    <property type="protein sequence ID" value="CAG8454032.1"/>
    <property type="molecule type" value="Genomic_DNA"/>
</dbReference>
<keyword evidence="2" id="KW-1185">Reference proteome</keyword>
<dbReference type="AlphaFoldDB" id="A0A9N8YXB2"/>
<sequence>MSAIGSKCKYFEIMQYQCDLTGKKIVCVPFARIFKRCVGRPTIEVTPIYDTNGDPATSALPIDDRLKFKFKYRSES</sequence>
<dbReference type="GO" id="GO:0042720">
    <property type="term" value="C:mitochondrial inner membrane peptidase complex"/>
    <property type="evidence" value="ECO:0007669"/>
    <property type="project" value="InterPro"/>
</dbReference>
<gene>
    <name evidence="1" type="ORF">POCULU_LOCUS187</name>
</gene>
<dbReference type="OrthoDB" id="3983163at2759"/>
<accession>A0A9N8YXB2</accession>
<protein>
    <submittedName>
        <fullName evidence="1">9402_t:CDS:1</fullName>
    </submittedName>
</protein>
<dbReference type="Pfam" id="PF11093">
    <property type="entry name" value="Mitochondr_Som1"/>
    <property type="match status" value="1"/>
</dbReference>
<comment type="caution">
    <text evidence="1">The sequence shown here is derived from an EMBL/GenBank/DDBJ whole genome shotgun (WGS) entry which is preliminary data.</text>
</comment>